<keyword evidence="5" id="KW-1185">Reference proteome</keyword>
<gene>
    <name evidence="4" type="ORF">DPMN_096296</name>
</gene>
<proteinExistence type="inferred from homology"/>
<comment type="similarity">
    <text evidence="1">Belongs to the Ntn-hydrolase family.</text>
</comment>
<sequence length="441" mass="47267">MENRKVIPIIAVHAGAGFHSKEKEGLYKQVCSQACRKAMELLRNGATAEDSVAMAIQILEDSPLTNAGVGSNLTLTGTVECDASLMEGSSLTFGAVGAISGVRNPILVAKKLVACQREGNLSLGRIPPCFLVGEGAQSWAQTQGIPVTSKSDLTTESTLQTYNNHKRRVEAADFRRSMKRTKYMTKGNNHIPENALSASGDGPKGQTDFFDVLESFQGNTRERDVNDKQNLSNVNDNKDEDTRKFCTNQDQCPNIQSSGTGACMKKLSDQSVQDTVGAVCVDCNGNMASGVSSGGISLKQPGRIGSATMFGAGCWASNPTGPSDVGVAVATTGTGEHLMRTLLAKECAEVLQTAEWPEQGLTDLMKNKFLGSRMLECYSEKYGGFLALSVQRQSTDLHWSHSTKSMCVCVMKQGHAAKSLITRLGSNEIDGKTFVLHGHKL</sequence>
<dbReference type="InterPro" id="IPR037464">
    <property type="entry name" value="Taspase1"/>
</dbReference>
<accession>A0A9D4L9H2</accession>
<reference evidence="4" key="1">
    <citation type="journal article" date="2019" name="bioRxiv">
        <title>The Genome of the Zebra Mussel, Dreissena polymorpha: A Resource for Invasive Species Research.</title>
        <authorList>
            <person name="McCartney M.A."/>
            <person name="Auch B."/>
            <person name="Kono T."/>
            <person name="Mallez S."/>
            <person name="Zhang Y."/>
            <person name="Obille A."/>
            <person name="Becker A."/>
            <person name="Abrahante J.E."/>
            <person name="Garbe J."/>
            <person name="Badalamenti J.P."/>
            <person name="Herman A."/>
            <person name="Mangelson H."/>
            <person name="Liachko I."/>
            <person name="Sullivan S."/>
            <person name="Sone E.D."/>
            <person name="Koren S."/>
            <person name="Silverstein K.A.T."/>
            <person name="Beckman K.B."/>
            <person name="Gohl D.M."/>
        </authorList>
    </citation>
    <scope>NUCLEOTIDE SEQUENCE</scope>
    <source>
        <strain evidence="4">Duluth1</strain>
        <tissue evidence="4">Whole animal</tissue>
    </source>
</reference>
<reference evidence="4" key="2">
    <citation type="submission" date="2020-11" db="EMBL/GenBank/DDBJ databases">
        <authorList>
            <person name="McCartney M.A."/>
            <person name="Auch B."/>
            <person name="Kono T."/>
            <person name="Mallez S."/>
            <person name="Becker A."/>
            <person name="Gohl D.M."/>
            <person name="Silverstein K.A.T."/>
            <person name="Koren S."/>
            <person name="Bechman K.B."/>
            <person name="Herman A."/>
            <person name="Abrahante J.E."/>
            <person name="Garbe J."/>
        </authorList>
    </citation>
    <scope>NUCLEOTIDE SEQUENCE</scope>
    <source>
        <strain evidence="4">Duluth1</strain>
        <tissue evidence="4">Whole animal</tissue>
    </source>
</reference>
<name>A0A9D4L9H2_DREPO</name>
<evidence type="ECO:0000313" key="5">
    <source>
        <dbReference type="Proteomes" id="UP000828390"/>
    </source>
</evidence>
<organism evidence="4 5">
    <name type="scientific">Dreissena polymorpha</name>
    <name type="common">Zebra mussel</name>
    <name type="synonym">Mytilus polymorpha</name>
    <dbReference type="NCBI Taxonomy" id="45954"/>
    <lineage>
        <taxon>Eukaryota</taxon>
        <taxon>Metazoa</taxon>
        <taxon>Spiralia</taxon>
        <taxon>Lophotrochozoa</taxon>
        <taxon>Mollusca</taxon>
        <taxon>Bivalvia</taxon>
        <taxon>Autobranchia</taxon>
        <taxon>Heteroconchia</taxon>
        <taxon>Euheterodonta</taxon>
        <taxon>Imparidentia</taxon>
        <taxon>Neoheterodontei</taxon>
        <taxon>Myida</taxon>
        <taxon>Dreissenoidea</taxon>
        <taxon>Dreissenidae</taxon>
        <taxon>Dreissena</taxon>
    </lineage>
</organism>
<dbReference type="InterPro" id="IPR029055">
    <property type="entry name" value="Ntn_hydrolases_N"/>
</dbReference>
<dbReference type="GO" id="GO:0005737">
    <property type="term" value="C:cytoplasm"/>
    <property type="evidence" value="ECO:0007669"/>
    <property type="project" value="TreeGrafter"/>
</dbReference>
<dbReference type="EMBL" id="JAIWYP010000003">
    <property type="protein sequence ID" value="KAH3853764.1"/>
    <property type="molecule type" value="Genomic_DNA"/>
</dbReference>
<dbReference type="PANTHER" id="PTHR10188">
    <property type="entry name" value="L-ASPARAGINASE"/>
    <property type="match status" value="1"/>
</dbReference>
<dbReference type="AlphaFoldDB" id="A0A9D4L9H2"/>
<evidence type="ECO:0000256" key="1">
    <source>
        <dbReference type="ARBA" id="ARBA00010872"/>
    </source>
</evidence>
<dbReference type="Gene3D" id="3.60.20.30">
    <property type="entry name" value="(Glycosyl)asparaginase"/>
    <property type="match status" value="1"/>
</dbReference>
<dbReference type="OrthoDB" id="77601at2759"/>
<dbReference type="Pfam" id="PF01112">
    <property type="entry name" value="Asparaginase_2"/>
    <property type="match status" value="2"/>
</dbReference>
<dbReference type="GO" id="GO:0051604">
    <property type="term" value="P:protein maturation"/>
    <property type="evidence" value="ECO:0007669"/>
    <property type="project" value="TreeGrafter"/>
</dbReference>
<dbReference type="SUPFAM" id="SSF56235">
    <property type="entry name" value="N-terminal nucleophile aminohydrolases (Ntn hydrolases)"/>
    <property type="match status" value="1"/>
</dbReference>
<evidence type="ECO:0000256" key="2">
    <source>
        <dbReference type="PIRSR" id="PIRSR600246-1"/>
    </source>
</evidence>
<dbReference type="InterPro" id="IPR000246">
    <property type="entry name" value="Peptidase_T2"/>
</dbReference>
<dbReference type="PANTHER" id="PTHR10188:SF8">
    <property type="entry name" value="THREONINE ASPARTASE 1"/>
    <property type="match status" value="1"/>
</dbReference>
<dbReference type="GO" id="GO:0004298">
    <property type="term" value="F:threonine-type endopeptidase activity"/>
    <property type="evidence" value="ECO:0007669"/>
    <property type="project" value="InterPro"/>
</dbReference>
<evidence type="ECO:0000313" key="4">
    <source>
        <dbReference type="EMBL" id="KAH3853764.1"/>
    </source>
</evidence>
<dbReference type="Proteomes" id="UP000828390">
    <property type="component" value="Unassembled WGS sequence"/>
</dbReference>
<evidence type="ECO:0000256" key="3">
    <source>
        <dbReference type="PIRSR" id="PIRSR600246-3"/>
    </source>
</evidence>
<protein>
    <submittedName>
        <fullName evidence="4">Uncharacterized protein</fullName>
    </submittedName>
</protein>
<comment type="caution">
    <text evidence="4">The sequence shown here is derived from an EMBL/GenBank/DDBJ whole genome shotgun (WGS) entry which is preliminary data.</text>
</comment>
<feature type="active site" description="Nucleophile" evidence="2">
    <location>
        <position position="275"/>
    </location>
</feature>
<dbReference type="CDD" id="cd04514">
    <property type="entry name" value="Taspase1_like"/>
    <property type="match status" value="1"/>
</dbReference>
<feature type="site" description="Cleavage; by autolysis" evidence="3">
    <location>
        <begin position="274"/>
        <end position="275"/>
    </location>
</feature>